<keyword evidence="3" id="KW-1185">Reference proteome</keyword>
<sequence>MKLLHLGCINDTRLGCKQAWPCHQRLVEVPRVHEDLTLSPVLECAKVDGLWVNELVALMRSYRQTLNDFVRFSITSHLNVTRGFGEDCTIVIVAGEAQNSCSSSSTEQWTLALTQLGCVALGGVRATFKNSILCHRCHFLLRMHLCHVLRVHLYRESHARMTDTSSSALTPWVLCGGAGPQVVMNLLGRKRLWLLCKGTESDTWCTGGIFEKSCSADSIVRCSWKTRSVLMKSRRQPCASSGQDVTWPRTTSCKPEVP</sequence>
<evidence type="ECO:0000313" key="3">
    <source>
        <dbReference type="Proteomes" id="UP000245119"/>
    </source>
</evidence>
<proteinExistence type="predicted"/>
<evidence type="ECO:0000313" key="2">
    <source>
        <dbReference type="EMBL" id="PVD34101.1"/>
    </source>
</evidence>
<protein>
    <submittedName>
        <fullName evidence="2">Uncharacterized protein</fullName>
    </submittedName>
</protein>
<reference evidence="2 3" key="1">
    <citation type="submission" date="2018-04" db="EMBL/GenBank/DDBJ databases">
        <title>The genome of golden apple snail Pomacea canaliculata provides insight into stress tolerance and invasive adaptation.</title>
        <authorList>
            <person name="Liu C."/>
            <person name="Liu B."/>
            <person name="Ren Y."/>
            <person name="Zhang Y."/>
            <person name="Wang H."/>
            <person name="Li S."/>
            <person name="Jiang F."/>
            <person name="Yin L."/>
            <person name="Zhang G."/>
            <person name="Qian W."/>
            <person name="Fan W."/>
        </authorList>
    </citation>
    <scope>NUCLEOTIDE SEQUENCE [LARGE SCALE GENOMIC DNA]</scope>
    <source>
        <strain evidence="2">SZHN2017</strain>
        <tissue evidence="2">Muscle</tissue>
    </source>
</reference>
<accession>A0A2T7PKZ9</accession>
<comment type="caution">
    <text evidence="2">The sequence shown here is derived from an EMBL/GenBank/DDBJ whole genome shotgun (WGS) entry which is preliminary data.</text>
</comment>
<dbReference type="EMBL" id="PZQS01000003">
    <property type="protein sequence ID" value="PVD34101.1"/>
    <property type="molecule type" value="Genomic_DNA"/>
</dbReference>
<feature type="region of interest" description="Disordered" evidence="1">
    <location>
        <begin position="239"/>
        <end position="258"/>
    </location>
</feature>
<dbReference type="AlphaFoldDB" id="A0A2T7PKZ9"/>
<gene>
    <name evidence="2" type="ORF">C0Q70_05364</name>
</gene>
<evidence type="ECO:0000256" key="1">
    <source>
        <dbReference type="SAM" id="MobiDB-lite"/>
    </source>
</evidence>
<name>A0A2T7PKZ9_POMCA</name>
<dbReference type="Proteomes" id="UP000245119">
    <property type="component" value="Linkage Group LG3"/>
</dbReference>
<organism evidence="2 3">
    <name type="scientific">Pomacea canaliculata</name>
    <name type="common">Golden apple snail</name>
    <dbReference type="NCBI Taxonomy" id="400727"/>
    <lineage>
        <taxon>Eukaryota</taxon>
        <taxon>Metazoa</taxon>
        <taxon>Spiralia</taxon>
        <taxon>Lophotrochozoa</taxon>
        <taxon>Mollusca</taxon>
        <taxon>Gastropoda</taxon>
        <taxon>Caenogastropoda</taxon>
        <taxon>Architaenioglossa</taxon>
        <taxon>Ampullarioidea</taxon>
        <taxon>Ampullariidae</taxon>
        <taxon>Pomacea</taxon>
    </lineage>
</organism>